<feature type="region of interest" description="Disordered" evidence="1">
    <location>
        <begin position="94"/>
        <end position="141"/>
    </location>
</feature>
<gene>
    <name evidence="2" type="ORF">L211DRAFT_845075</name>
</gene>
<reference evidence="2 3" key="1">
    <citation type="journal article" date="2018" name="Nat. Ecol. Evol.">
        <title>Pezizomycetes genomes reveal the molecular basis of ectomycorrhizal truffle lifestyle.</title>
        <authorList>
            <person name="Murat C."/>
            <person name="Payen T."/>
            <person name="Noel B."/>
            <person name="Kuo A."/>
            <person name="Morin E."/>
            <person name="Chen J."/>
            <person name="Kohler A."/>
            <person name="Krizsan K."/>
            <person name="Balestrini R."/>
            <person name="Da Silva C."/>
            <person name="Montanini B."/>
            <person name="Hainaut M."/>
            <person name="Levati E."/>
            <person name="Barry K.W."/>
            <person name="Belfiori B."/>
            <person name="Cichocki N."/>
            <person name="Clum A."/>
            <person name="Dockter R.B."/>
            <person name="Fauchery L."/>
            <person name="Guy J."/>
            <person name="Iotti M."/>
            <person name="Le Tacon F."/>
            <person name="Lindquist E.A."/>
            <person name="Lipzen A."/>
            <person name="Malagnac F."/>
            <person name="Mello A."/>
            <person name="Molinier V."/>
            <person name="Miyauchi S."/>
            <person name="Poulain J."/>
            <person name="Riccioni C."/>
            <person name="Rubini A."/>
            <person name="Sitrit Y."/>
            <person name="Splivallo R."/>
            <person name="Traeger S."/>
            <person name="Wang M."/>
            <person name="Zifcakova L."/>
            <person name="Wipf D."/>
            <person name="Zambonelli A."/>
            <person name="Paolocci F."/>
            <person name="Nowrousian M."/>
            <person name="Ottonello S."/>
            <person name="Baldrian P."/>
            <person name="Spatafora J.W."/>
            <person name="Henrissat B."/>
            <person name="Nagy L.G."/>
            <person name="Aury J.M."/>
            <person name="Wincker P."/>
            <person name="Grigoriev I.V."/>
            <person name="Bonfante P."/>
            <person name="Martin F.M."/>
        </authorList>
    </citation>
    <scope>NUCLEOTIDE SEQUENCE [LARGE SCALE GENOMIC DNA]</scope>
    <source>
        <strain evidence="2 3">ATCC MYA-4762</strain>
    </source>
</reference>
<dbReference type="AlphaFoldDB" id="A0A3N4M1J9"/>
<keyword evidence="3" id="KW-1185">Reference proteome</keyword>
<organism evidence="2 3">
    <name type="scientific">Terfezia boudieri ATCC MYA-4762</name>
    <dbReference type="NCBI Taxonomy" id="1051890"/>
    <lineage>
        <taxon>Eukaryota</taxon>
        <taxon>Fungi</taxon>
        <taxon>Dikarya</taxon>
        <taxon>Ascomycota</taxon>
        <taxon>Pezizomycotina</taxon>
        <taxon>Pezizomycetes</taxon>
        <taxon>Pezizales</taxon>
        <taxon>Pezizaceae</taxon>
        <taxon>Terfezia</taxon>
    </lineage>
</organism>
<accession>A0A3N4M1J9</accession>
<evidence type="ECO:0000313" key="3">
    <source>
        <dbReference type="Proteomes" id="UP000267821"/>
    </source>
</evidence>
<evidence type="ECO:0000313" key="2">
    <source>
        <dbReference type="EMBL" id="RPB29046.1"/>
    </source>
</evidence>
<name>A0A3N4M1J9_9PEZI</name>
<dbReference type="InParanoid" id="A0A3N4M1J9"/>
<sequence length="141" mass="16401">MPITYIKAQWRMQSDKYITSWESRTDFKALKRGGCTNEWIYQYCRQAEQRANNQRHWGAHTKWNREFEEEEEKFGDAAESLFHDIPEYEKLYQQIREDVEGDTGMESPSSVGSMVDVSDDVPTPTSSDPAKASQGKKRGRP</sequence>
<proteinExistence type="predicted"/>
<dbReference type="Proteomes" id="UP000267821">
    <property type="component" value="Unassembled WGS sequence"/>
</dbReference>
<dbReference type="EMBL" id="ML121528">
    <property type="protein sequence ID" value="RPB29046.1"/>
    <property type="molecule type" value="Genomic_DNA"/>
</dbReference>
<protein>
    <submittedName>
        <fullName evidence="2">Uncharacterized protein</fullName>
    </submittedName>
</protein>
<evidence type="ECO:0000256" key="1">
    <source>
        <dbReference type="SAM" id="MobiDB-lite"/>
    </source>
</evidence>